<dbReference type="GO" id="GO:0043386">
    <property type="term" value="P:mycotoxin biosynthetic process"/>
    <property type="evidence" value="ECO:0007669"/>
    <property type="project" value="InterPro"/>
</dbReference>
<evidence type="ECO:0000256" key="1">
    <source>
        <dbReference type="ARBA" id="ARBA00004685"/>
    </source>
</evidence>
<comment type="similarity">
    <text evidence="2">Belongs to the ustYa family.</text>
</comment>
<protein>
    <submittedName>
        <fullName evidence="4">Uncharacterized protein</fullName>
    </submittedName>
</protein>
<comment type="pathway">
    <text evidence="1">Mycotoxin biosynthesis.</text>
</comment>
<dbReference type="AlphaFoldDB" id="A0AAV9X509"/>
<keyword evidence="3" id="KW-0812">Transmembrane</keyword>
<evidence type="ECO:0000313" key="4">
    <source>
        <dbReference type="EMBL" id="KAK6535733.1"/>
    </source>
</evidence>
<reference evidence="4 5" key="1">
    <citation type="submission" date="2019-10" db="EMBL/GenBank/DDBJ databases">
        <authorList>
            <person name="Palmer J.M."/>
        </authorList>
    </citation>
    <scope>NUCLEOTIDE SEQUENCE [LARGE SCALE GENOMIC DNA]</scope>
    <source>
        <strain evidence="4 5">TWF694</strain>
    </source>
</reference>
<keyword evidence="5" id="KW-1185">Reference proteome</keyword>
<comment type="caution">
    <text evidence="4">The sequence shown here is derived from an EMBL/GenBank/DDBJ whole genome shotgun (WGS) entry which is preliminary data.</text>
</comment>
<evidence type="ECO:0000313" key="5">
    <source>
        <dbReference type="Proteomes" id="UP001365542"/>
    </source>
</evidence>
<feature type="transmembrane region" description="Helical" evidence="3">
    <location>
        <begin position="40"/>
        <end position="61"/>
    </location>
</feature>
<dbReference type="PANTHER" id="PTHR33365">
    <property type="entry name" value="YALI0B05434P"/>
    <property type="match status" value="1"/>
</dbReference>
<keyword evidence="3" id="KW-0472">Membrane</keyword>
<organism evidence="4 5">
    <name type="scientific">Orbilia ellipsospora</name>
    <dbReference type="NCBI Taxonomy" id="2528407"/>
    <lineage>
        <taxon>Eukaryota</taxon>
        <taxon>Fungi</taxon>
        <taxon>Dikarya</taxon>
        <taxon>Ascomycota</taxon>
        <taxon>Pezizomycotina</taxon>
        <taxon>Orbiliomycetes</taxon>
        <taxon>Orbiliales</taxon>
        <taxon>Orbiliaceae</taxon>
        <taxon>Orbilia</taxon>
    </lineage>
</organism>
<keyword evidence="3" id="KW-1133">Transmembrane helix</keyword>
<dbReference type="InterPro" id="IPR021765">
    <property type="entry name" value="UstYa-like"/>
</dbReference>
<sequence>MFGHNQNYAPIPEEEQNIHAENITSRSLNWWKKRKGLTTYSLSLGFSVALNVFLIGLLYILHRQTESRRTSSFPHLLYSPAQDAVHYELKTFESSFNYTSPYTGYPDSEINGRWKQLYRVGNSRISKSEAAQLPNKTIAATAGSDDYLVVISVFHDLHCLDRIRQSLWYFYDDQWNATYNPFTVERPETYKPRGLNGIIHLDHCINIIRQSIQCFSDVTPYVFQWSPTAQAVHAYANVIHTCRNFEAVREWALDRTFTGSWDGVDHRDEQGHCRSGDSVDCLVN</sequence>
<dbReference type="Pfam" id="PF11807">
    <property type="entry name" value="UstYa"/>
    <property type="match status" value="1"/>
</dbReference>
<proteinExistence type="inferred from homology"/>
<name>A0AAV9X509_9PEZI</name>
<accession>A0AAV9X509</accession>
<evidence type="ECO:0000256" key="2">
    <source>
        <dbReference type="ARBA" id="ARBA00035112"/>
    </source>
</evidence>
<dbReference type="EMBL" id="JAVHJO010000010">
    <property type="protein sequence ID" value="KAK6535733.1"/>
    <property type="molecule type" value="Genomic_DNA"/>
</dbReference>
<dbReference type="Proteomes" id="UP001365542">
    <property type="component" value="Unassembled WGS sequence"/>
</dbReference>
<gene>
    <name evidence="4" type="ORF">TWF694_002182</name>
</gene>
<dbReference type="PANTHER" id="PTHR33365:SF4">
    <property type="entry name" value="CYCLOCHLOROTINE BIOSYNTHESIS PROTEIN O"/>
    <property type="match status" value="1"/>
</dbReference>
<evidence type="ECO:0000256" key="3">
    <source>
        <dbReference type="SAM" id="Phobius"/>
    </source>
</evidence>